<proteinExistence type="predicted"/>
<reference evidence="2" key="1">
    <citation type="submission" date="2019-07" db="EMBL/GenBank/DDBJ databases">
        <authorList>
            <person name="De-Chao Zhang Q."/>
        </authorList>
    </citation>
    <scope>NUCLEOTIDE SEQUENCE</scope>
    <source>
        <strain evidence="2">TP-CH-4</strain>
    </source>
</reference>
<accession>A0A967E3W2</accession>
<reference evidence="2" key="2">
    <citation type="submission" date="2020-03" db="EMBL/GenBank/DDBJ databases">
        <title>Flavobacteriaceae bacterium strain TP-CH-4, a member of the family Flavobacteriaceae isolated from a deep-sea seamount.</title>
        <authorList>
            <person name="Zhang D.-C."/>
        </authorList>
    </citation>
    <scope>NUCLEOTIDE SEQUENCE</scope>
    <source>
        <strain evidence="2">TP-CH-4</strain>
    </source>
</reference>
<evidence type="ECO:0000256" key="1">
    <source>
        <dbReference type="SAM" id="Phobius"/>
    </source>
</evidence>
<feature type="transmembrane region" description="Helical" evidence="1">
    <location>
        <begin position="129"/>
        <end position="146"/>
    </location>
</feature>
<organism evidence="2 3">
    <name type="scientific">Pelagihabitans pacificus</name>
    <dbReference type="NCBI Taxonomy" id="2696054"/>
    <lineage>
        <taxon>Bacteria</taxon>
        <taxon>Pseudomonadati</taxon>
        <taxon>Bacteroidota</taxon>
        <taxon>Flavobacteriia</taxon>
        <taxon>Flavobacteriales</taxon>
        <taxon>Flavobacteriaceae</taxon>
        <taxon>Pelagihabitans</taxon>
    </lineage>
</organism>
<comment type="caution">
    <text evidence="2">The sequence shown here is derived from an EMBL/GenBank/DDBJ whole genome shotgun (WGS) entry which is preliminary data.</text>
</comment>
<gene>
    <name evidence="2" type="ORF">FK220_000340</name>
</gene>
<dbReference type="RefSeq" id="WP_152572300.1">
    <property type="nucleotide sequence ID" value="NZ_VIKU02000001.1"/>
</dbReference>
<dbReference type="InterPro" id="IPR007354">
    <property type="entry name" value="CruF-like"/>
</dbReference>
<dbReference type="AlphaFoldDB" id="A0A967E3W2"/>
<feature type="transmembrane region" description="Helical" evidence="1">
    <location>
        <begin position="194"/>
        <end position="213"/>
    </location>
</feature>
<keyword evidence="3" id="KW-1185">Reference proteome</keyword>
<feature type="transmembrane region" description="Helical" evidence="1">
    <location>
        <begin position="105"/>
        <end position="122"/>
    </location>
</feature>
<keyword evidence="1" id="KW-1133">Transmembrane helix</keyword>
<feature type="transmembrane region" description="Helical" evidence="1">
    <location>
        <begin position="12"/>
        <end position="30"/>
    </location>
</feature>
<feature type="transmembrane region" description="Helical" evidence="1">
    <location>
        <begin position="166"/>
        <end position="187"/>
    </location>
</feature>
<keyword evidence="1" id="KW-0472">Membrane</keyword>
<dbReference type="Pfam" id="PF04240">
    <property type="entry name" value="Caroten_synth"/>
    <property type="match status" value="1"/>
</dbReference>
<protein>
    <submittedName>
        <fullName evidence="2">Carotenoid biosynthesis protein</fullName>
    </submittedName>
</protein>
<dbReference type="PANTHER" id="PTHR39419:SF1">
    <property type="entry name" value="SLL0814 PROTEIN"/>
    <property type="match status" value="1"/>
</dbReference>
<keyword evidence="1" id="KW-0812">Transmembrane</keyword>
<dbReference type="PANTHER" id="PTHR39419">
    <property type="entry name" value="SLL0814 PROTEIN"/>
    <property type="match status" value="1"/>
</dbReference>
<dbReference type="EMBL" id="VIKU02000001">
    <property type="protein sequence ID" value="NHF57767.1"/>
    <property type="molecule type" value="Genomic_DNA"/>
</dbReference>
<evidence type="ECO:0000313" key="3">
    <source>
        <dbReference type="Proteomes" id="UP000707206"/>
    </source>
</evidence>
<dbReference type="Proteomes" id="UP000707206">
    <property type="component" value="Unassembled WGS sequence"/>
</dbReference>
<name>A0A967E3W2_9FLAO</name>
<feature type="transmembrane region" description="Helical" evidence="1">
    <location>
        <begin position="36"/>
        <end position="56"/>
    </location>
</feature>
<feature type="transmembrane region" description="Helical" evidence="1">
    <location>
        <begin position="63"/>
        <end position="85"/>
    </location>
</feature>
<evidence type="ECO:0000313" key="2">
    <source>
        <dbReference type="EMBL" id="NHF57767.1"/>
    </source>
</evidence>
<sequence>MVEKLPTYKTPFAIFIIWLFHLSALIGIHLGHQDWFVSKTPINLMIVLILFLWVYPINSLRKYIAFGFFFTVGMFAEWLGVNYGILFGDYAYGANFGPKLDGVPYLIGVNWAVLTFITAIIASKFAKSPLVKITAASLLMLFLDYLMEHTAPVFDFWTFSGGLAGWMNYVCWFALALLFQTVLHFTGIKGNYRFSLHLYLAQLVFFGYLFFYLKP</sequence>